<dbReference type="EMBL" id="AJAQ01000033">
    <property type="protein sequence ID" value="EOH91661.1"/>
    <property type="molecule type" value="Genomic_DNA"/>
</dbReference>
<dbReference type="Pfam" id="PF00583">
    <property type="entry name" value="Acetyltransf_1"/>
    <property type="match status" value="1"/>
</dbReference>
<dbReference type="AlphaFoldDB" id="R2SFG9"/>
<dbReference type="InterPro" id="IPR000182">
    <property type="entry name" value="GNAT_dom"/>
</dbReference>
<name>R2SFG9_9ENTE</name>
<dbReference type="PROSITE" id="PS51186">
    <property type="entry name" value="GNAT"/>
    <property type="match status" value="1"/>
</dbReference>
<dbReference type="Proteomes" id="UP000013782">
    <property type="component" value="Unassembled WGS sequence"/>
</dbReference>
<dbReference type="eggNOG" id="COG1246">
    <property type="taxonomic scope" value="Bacteria"/>
</dbReference>
<organism evidence="2 3">
    <name type="scientific">Enterococcus pallens ATCC BAA-351</name>
    <dbReference type="NCBI Taxonomy" id="1158607"/>
    <lineage>
        <taxon>Bacteria</taxon>
        <taxon>Bacillati</taxon>
        <taxon>Bacillota</taxon>
        <taxon>Bacilli</taxon>
        <taxon>Lactobacillales</taxon>
        <taxon>Enterococcaceae</taxon>
        <taxon>Enterococcus</taxon>
    </lineage>
</organism>
<proteinExistence type="predicted"/>
<dbReference type="PATRIC" id="fig|1158607.3.peg.2944"/>
<reference evidence="2 3" key="1">
    <citation type="submission" date="2013-02" db="EMBL/GenBank/DDBJ databases">
        <title>The Genome Sequence of Enterococcus pallens BAA-351.</title>
        <authorList>
            <consortium name="The Broad Institute Genome Sequencing Platform"/>
            <consortium name="The Broad Institute Genome Sequencing Center for Infectious Disease"/>
            <person name="Earl A.M."/>
            <person name="Gilmore M.S."/>
            <person name="Lebreton F."/>
            <person name="Walker B."/>
            <person name="Young S.K."/>
            <person name="Zeng Q."/>
            <person name="Gargeya S."/>
            <person name="Fitzgerald M."/>
            <person name="Haas B."/>
            <person name="Abouelleil A."/>
            <person name="Alvarado L."/>
            <person name="Arachchi H.M."/>
            <person name="Berlin A.M."/>
            <person name="Chapman S.B."/>
            <person name="Dewar J."/>
            <person name="Goldberg J."/>
            <person name="Griggs A."/>
            <person name="Gujja S."/>
            <person name="Hansen M."/>
            <person name="Howarth C."/>
            <person name="Imamovic A."/>
            <person name="Larimer J."/>
            <person name="McCowan C."/>
            <person name="Murphy C."/>
            <person name="Neiman D."/>
            <person name="Pearson M."/>
            <person name="Priest M."/>
            <person name="Roberts A."/>
            <person name="Saif S."/>
            <person name="Shea T."/>
            <person name="Sisk P."/>
            <person name="Sykes S."/>
            <person name="Wortman J."/>
            <person name="Nusbaum C."/>
            <person name="Birren B."/>
        </authorList>
    </citation>
    <scope>NUCLEOTIDE SEQUENCE [LARGE SCALE GENOMIC DNA]</scope>
    <source>
        <strain evidence="2 3">ATCC BAA-351</strain>
    </source>
</reference>
<dbReference type="CDD" id="cd04301">
    <property type="entry name" value="NAT_SF"/>
    <property type="match status" value="1"/>
</dbReference>
<evidence type="ECO:0000313" key="2">
    <source>
        <dbReference type="EMBL" id="EOH91661.1"/>
    </source>
</evidence>
<dbReference type="SUPFAM" id="SSF55729">
    <property type="entry name" value="Acyl-CoA N-acyltransferases (Nat)"/>
    <property type="match status" value="1"/>
</dbReference>
<keyword evidence="3" id="KW-1185">Reference proteome</keyword>
<dbReference type="HOGENOM" id="CLU_117112_1_0_9"/>
<dbReference type="GO" id="GO:0016747">
    <property type="term" value="F:acyltransferase activity, transferring groups other than amino-acyl groups"/>
    <property type="evidence" value="ECO:0007669"/>
    <property type="project" value="InterPro"/>
</dbReference>
<sequence length="150" mass="17598">MKLLNLRQVPEIKNELTNYLQDKWGSDESNEVYRDCLEHAIDSELALPMWYALQDRNKIIGCAGLVPNDFISRMDLMPWLCALFIDEDYRGQRLSQLLIDQIKQDTQKLGFQKLYLSTDHNGLYEKMGFEYIGDGFHPWGESSRIYQIDV</sequence>
<comment type="caution">
    <text evidence="2">The sequence shown here is derived from an EMBL/GenBank/DDBJ whole genome shotgun (WGS) entry which is preliminary data.</text>
</comment>
<evidence type="ECO:0000313" key="3">
    <source>
        <dbReference type="Proteomes" id="UP000013782"/>
    </source>
</evidence>
<gene>
    <name evidence="2" type="ORF">UAU_02963</name>
</gene>
<dbReference type="Gene3D" id="3.40.630.30">
    <property type="match status" value="1"/>
</dbReference>
<dbReference type="RefSeq" id="WP_010757945.1">
    <property type="nucleotide sequence ID" value="NZ_ASWD01000001.1"/>
</dbReference>
<dbReference type="InterPro" id="IPR016181">
    <property type="entry name" value="Acyl_CoA_acyltransferase"/>
</dbReference>
<evidence type="ECO:0000259" key="1">
    <source>
        <dbReference type="PROSITE" id="PS51186"/>
    </source>
</evidence>
<protein>
    <recommendedName>
        <fullName evidence="1">N-acetyltransferase domain-containing protein</fullName>
    </recommendedName>
</protein>
<feature type="domain" description="N-acetyltransferase" evidence="1">
    <location>
        <begin position="4"/>
        <end position="150"/>
    </location>
</feature>
<accession>R2SFG9</accession>
<dbReference type="OrthoDB" id="9789053at2"/>
<dbReference type="STRING" id="160454.RV10_GL001508"/>